<keyword evidence="1" id="KW-0539">Nucleus</keyword>
<dbReference type="SMART" id="SM00398">
    <property type="entry name" value="HMG"/>
    <property type="match status" value="1"/>
</dbReference>
<evidence type="ECO:0000259" key="3">
    <source>
        <dbReference type="PROSITE" id="PS50118"/>
    </source>
</evidence>
<evidence type="ECO:0000256" key="1">
    <source>
        <dbReference type="PROSITE-ProRule" id="PRU00267"/>
    </source>
</evidence>
<dbReference type="EMBL" id="SMOL01000781">
    <property type="protein sequence ID" value="KAB2596547.1"/>
    <property type="molecule type" value="Genomic_DNA"/>
</dbReference>
<dbReference type="SUPFAM" id="SSF47095">
    <property type="entry name" value="HMG-box"/>
    <property type="match status" value="1"/>
</dbReference>
<evidence type="ECO:0000313" key="4">
    <source>
        <dbReference type="EMBL" id="KAB2596547.1"/>
    </source>
</evidence>
<dbReference type="Proteomes" id="UP000327157">
    <property type="component" value="Chromosome 7"/>
</dbReference>
<dbReference type="GO" id="GO:0003677">
    <property type="term" value="F:DNA binding"/>
    <property type="evidence" value="ECO:0007669"/>
    <property type="project" value="UniProtKB-UniRule"/>
</dbReference>
<dbReference type="CDD" id="cd00084">
    <property type="entry name" value="HMG-box_SF"/>
    <property type="match status" value="1"/>
</dbReference>
<feature type="region of interest" description="Disordered" evidence="2">
    <location>
        <begin position="1"/>
        <end position="23"/>
    </location>
</feature>
<keyword evidence="5" id="KW-1185">Reference proteome</keyword>
<organism evidence="4 5">
    <name type="scientific">Pyrus ussuriensis x Pyrus communis</name>
    <dbReference type="NCBI Taxonomy" id="2448454"/>
    <lineage>
        <taxon>Eukaryota</taxon>
        <taxon>Viridiplantae</taxon>
        <taxon>Streptophyta</taxon>
        <taxon>Embryophyta</taxon>
        <taxon>Tracheophyta</taxon>
        <taxon>Spermatophyta</taxon>
        <taxon>Magnoliopsida</taxon>
        <taxon>eudicotyledons</taxon>
        <taxon>Gunneridae</taxon>
        <taxon>Pentapetalae</taxon>
        <taxon>rosids</taxon>
        <taxon>fabids</taxon>
        <taxon>Rosales</taxon>
        <taxon>Rosaceae</taxon>
        <taxon>Amygdaloideae</taxon>
        <taxon>Maleae</taxon>
        <taxon>Pyrus</taxon>
    </lineage>
</organism>
<dbReference type="PROSITE" id="PS50118">
    <property type="entry name" value="HMG_BOX_2"/>
    <property type="match status" value="1"/>
</dbReference>
<evidence type="ECO:0000256" key="2">
    <source>
        <dbReference type="SAM" id="MobiDB-lite"/>
    </source>
</evidence>
<dbReference type="Pfam" id="PF09011">
    <property type="entry name" value="HMG_box_2"/>
    <property type="match status" value="1"/>
</dbReference>
<name>A0A5N5F0R9_9ROSA</name>
<dbReference type="InterPro" id="IPR009071">
    <property type="entry name" value="HMG_box_dom"/>
</dbReference>
<comment type="caution">
    <text evidence="4">The sequence shown here is derived from an EMBL/GenBank/DDBJ whole genome shotgun (WGS) entry which is preliminary data.</text>
</comment>
<sequence>MADMNSDQSFQSPNTLMPSTPLQLSGFLTGDTIQVRGDTGNLKFSVQFSVQEKQTPDHENCSILNSLDANACFPENHSGASSSFSLYKSPNDVQEVQDHGNEVTQSCETRKSGESHIVTRLRSGVLSRPVTYFPRISLSSGRSLIRRCGKERPKKKKCDVFERVLRRHSCPIRPCTSYAFFVMAAWGSAQSSSFGERSKQLGRMWCQLPRNEKKLYKKMAMKDNARYKRQCSQLIGKPLGAVPKGSR</sequence>
<dbReference type="InterPro" id="IPR036910">
    <property type="entry name" value="HMG_box_dom_sf"/>
</dbReference>
<dbReference type="Gene3D" id="1.10.30.10">
    <property type="entry name" value="High mobility group box domain"/>
    <property type="match status" value="1"/>
</dbReference>
<feature type="DNA-binding region" description="HMG box" evidence="1">
    <location>
        <begin position="171"/>
        <end position="235"/>
    </location>
</feature>
<protein>
    <recommendedName>
        <fullName evidence="3">HMG box domain-containing protein</fullName>
    </recommendedName>
</protein>
<reference evidence="4 5" key="1">
    <citation type="submission" date="2019-09" db="EMBL/GenBank/DDBJ databases">
        <authorList>
            <person name="Ou C."/>
        </authorList>
    </citation>
    <scope>NUCLEOTIDE SEQUENCE [LARGE SCALE GENOMIC DNA]</scope>
    <source>
        <strain evidence="4">S2</strain>
        <tissue evidence="4">Leaf</tissue>
    </source>
</reference>
<dbReference type="OrthoDB" id="1919336at2759"/>
<reference evidence="4 5" key="3">
    <citation type="submission" date="2019-11" db="EMBL/GenBank/DDBJ databases">
        <title>A de novo genome assembly of a pear dwarfing rootstock.</title>
        <authorList>
            <person name="Wang F."/>
            <person name="Wang J."/>
            <person name="Li S."/>
            <person name="Zhang Y."/>
            <person name="Fang M."/>
            <person name="Ma L."/>
            <person name="Zhao Y."/>
            <person name="Jiang S."/>
        </authorList>
    </citation>
    <scope>NUCLEOTIDE SEQUENCE [LARGE SCALE GENOMIC DNA]</scope>
    <source>
        <strain evidence="4">S2</strain>
        <tissue evidence="4">Leaf</tissue>
    </source>
</reference>
<keyword evidence="1" id="KW-0238">DNA-binding</keyword>
<accession>A0A5N5F0R9</accession>
<dbReference type="GO" id="GO:0005634">
    <property type="term" value="C:nucleus"/>
    <property type="evidence" value="ECO:0007669"/>
    <property type="project" value="UniProtKB-UniRule"/>
</dbReference>
<reference evidence="5" key="2">
    <citation type="submission" date="2019-10" db="EMBL/GenBank/DDBJ databases">
        <title>A de novo genome assembly of a pear dwarfing rootstock.</title>
        <authorList>
            <person name="Wang F."/>
            <person name="Wang J."/>
            <person name="Li S."/>
            <person name="Zhang Y."/>
            <person name="Fang M."/>
            <person name="Ma L."/>
            <person name="Zhao Y."/>
            <person name="Jiang S."/>
        </authorList>
    </citation>
    <scope>NUCLEOTIDE SEQUENCE [LARGE SCALE GENOMIC DNA]</scope>
</reference>
<dbReference type="AlphaFoldDB" id="A0A5N5F0R9"/>
<proteinExistence type="predicted"/>
<gene>
    <name evidence="4" type="ORF">D8674_031997</name>
</gene>
<evidence type="ECO:0000313" key="5">
    <source>
        <dbReference type="Proteomes" id="UP000327157"/>
    </source>
</evidence>
<feature type="domain" description="HMG box" evidence="3">
    <location>
        <begin position="171"/>
        <end position="235"/>
    </location>
</feature>